<dbReference type="InterPro" id="IPR032675">
    <property type="entry name" value="LRR_dom_sf"/>
</dbReference>
<dbReference type="Gene3D" id="2.60.120.200">
    <property type="match status" value="4"/>
</dbReference>
<proteinExistence type="predicted"/>
<dbReference type="PROSITE" id="PS00108">
    <property type="entry name" value="PROTEIN_KINASE_ST"/>
    <property type="match status" value="1"/>
</dbReference>
<dbReference type="EMBL" id="CP036267">
    <property type="protein sequence ID" value="QDT35414.1"/>
    <property type="molecule type" value="Genomic_DNA"/>
</dbReference>
<gene>
    <name evidence="10" type="primary">stkP_2</name>
    <name evidence="10" type="ORF">Mal48_46910</name>
</gene>
<dbReference type="Gene3D" id="1.10.510.10">
    <property type="entry name" value="Transferase(Phosphotransferase) domain 1"/>
    <property type="match status" value="1"/>
</dbReference>
<dbReference type="SUPFAM" id="SSF56112">
    <property type="entry name" value="Protein kinase-like (PK-like)"/>
    <property type="match status" value="1"/>
</dbReference>
<dbReference type="PANTHER" id="PTHR43289">
    <property type="entry name" value="MITOGEN-ACTIVATED PROTEIN KINASE KINASE KINASE 20-RELATED"/>
    <property type="match status" value="1"/>
</dbReference>
<dbReference type="PROSITE" id="PS00107">
    <property type="entry name" value="PROTEIN_KINASE_ATP"/>
    <property type="match status" value="1"/>
</dbReference>
<feature type="region of interest" description="Disordered" evidence="8">
    <location>
        <begin position="383"/>
        <end position="418"/>
    </location>
</feature>
<keyword evidence="4 7" id="KW-0547">Nucleotide-binding</keyword>
<dbReference type="InterPro" id="IPR000719">
    <property type="entry name" value="Prot_kinase_dom"/>
</dbReference>
<name>A0A517QUX2_9PLAN</name>
<dbReference type="FunFam" id="1.10.510.10:FF:000021">
    <property type="entry name" value="Serine/threonine protein kinase"/>
    <property type="match status" value="1"/>
</dbReference>
<evidence type="ECO:0000256" key="8">
    <source>
        <dbReference type="SAM" id="MobiDB-lite"/>
    </source>
</evidence>
<dbReference type="InterPro" id="IPR013320">
    <property type="entry name" value="ConA-like_dom_sf"/>
</dbReference>
<evidence type="ECO:0000256" key="1">
    <source>
        <dbReference type="ARBA" id="ARBA00012513"/>
    </source>
</evidence>
<evidence type="ECO:0000256" key="3">
    <source>
        <dbReference type="ARBA" id="ARBA00022679"/>
    </source>
</evidence>
<dbReference type="PROSITE" id="PS50011">
    <property type="entry name" value="PROTEIN_KINASE_DOM"/>
    <property type="match status" value="1"/>
</dbReference>
<dbReference type="GO" id="GO:0005524">
    <property type="term" value="F:ATP binding"/>
    <property type="evidence" value="ECO:0007669"/>
    <property type="project" value="UniProtKB-UniRule"/>
</dbReference>
<dbReference type="SMART" id="SM00220">
    <property type="entry name" value="S_TKc"/>
    <property type="match status" value="1"/>
</dbReference>
<sequence length="1886" mass="207578">MSEKLPGADEQSVVVNNLIVEYMRRTDSGENIAPEEFIAEHAEYTEELRRHFENVNILKDLQGHSGTERTVAKPTSEPDEIAAQTVLRGTADSETSVTRRYAPGEAPASNISIPEKFGRYSIQKVLGQGAMGAVYLAKDTQLDRDVALKIPKFGDLNQVDEEEMLARFYREARAAATLRSPNICPVYDVGEIDGQHYITMAYIPGRPLKDFTKSKKSHSEKQIATTIRKLAVGLAQAHKIGVVHRDLKPANIMVDKQGEPVVMDFGLARRSSSDDVQVTQSGAILGTPAYMSPEQVEGNQAAIGPQADIYALGIIMYELITGEMPYKGSLMSILQQIGNNNPAKPSELRTNIDPRLENICLKMMAGDLKKRYSSMNEVAADLHDVLRNPSKKQRKDQGRKNGPKPAAISTPHEESNPALISIEQSKPYAEQLRKKKITTTSKTTSKPAGNATPSSPNKNLLIAGGLGGLILLLGIVFIVRIGKYDVQITLDDPSIQLSIDGEEVVIKNGQDIIKLSAGKHQLQLKKAGLTTHVEEFTVTKNGKTALRAVVLHNNQLDGLLNGEQPQREYDKIVKNSPPNVPDGKIPGEKGGPVGPSEEMEPIAPAKESQSSSDNKVSKYGLLFDKPAAYVDMGRLDLDMSKPFTCEFWCTPQTADVHGRRPEFTLCRIGHLSVNGYGDPKQDGIEWQARCDNNTKTSDLNVSYITKITYSAFPLHRQHVAIEWTGRTFEFYINGKRAASGITASNKPNLSVDETLQRVLTLDSPPVKFELGDSRTIDRSFGGIVEQFRISDGQRYNKNFTPEQHFSKEENTTVLYRLDAGSGDVLKDSSGNGQDGKIVGAKWVKDASLMASPVDGDPASIVSWMVQRGGHVRVRDKNGSSALITSLDQPLPRTAFEISEVHLPRTTNNQQFAEYCDVIRKLKLTTHHNIGTLSVQNAAITDEALKHLSGVALSSLDLDGCKVTNEGIKNLALTKGVWEVKLGRTEIRDNVAPLLCSIPKLNSVLLGNNQIGDKCIQELCEFQSDWKAFFLSHTNVTDASLKAMSGQSNLISLHLTGTLVTNEGLASLSNVPKLSHLELAQTAVSDGLLSRLPNKLGLKRLNLIRTELSEKGLRELGECPNLTWLELDGRGVYPETIQHILKLRELETLYMKASQVEIDDVSKLQNLPKLKFLNLEKIPNLNRSDLDLLRKRLPKCKIASDYGTFEPLGGFESNATNNMVVPTETRGSHVPPGNSFTEKSALVFDGQDDYVELHLSDSLKDRLSTEKPVTVEAWVWFANKSEERQYLFNSGVSTRLEIFRAGGGMPKKHLAHTWIANRINHEGAWDSVSSPVITPTGQWTHLAVVWQTGTNGYKSTIYVNGNSLGLKRDHSVNLKQTPRELQAVLGATPSWNGHGMQHYFEGKIRDFRISDEARYQGDFNPEQNLVADEQTALLFKMNEGSGDTLKDSSGNGHHGKIIGAKWVRNDETKAKQSSKPLTALVFNGTTSRVEVPGLKLSGSPPLTIECWVTPSEKGTSNAIIFHDGVSDPLTLQVGGIRRWEFGGWWSEANKRLEVFGPKIEDWERRTHLAGQWNGQSIQLFIDGKLVQQRDYSGSFNPQGSLEIGGHDGSRFKGSIDEIRISKTLRYETDFTPQNELTSDEYTLALYHFDEGAGDVLKDSSDNGNDGKIFGAKWVGGAEHRPVSRTGLDFDGEGDWVKIPTLQFDGSHSITLESYVTLHRAVGTSSIVSSQNGGGIGITTMGGDSAGIVLAQAPSKSRAMYEQPIPIGKRLHLAGTWDQKQLKFFVDGKLVSTADAPRGQFLNGVPHFALGAYPAGRDGFLDGIIDEVRISRDVRYTEDFTPAPRLEKEAQTLALYHFDERAGSTLNDSSGNGHNGEIIGAKWSKFEE</sequence>
<accession>A0A517QUX2</accession>
<feature type="domain" description="Protein kinase" evidence="9">
    <location>
        <begin position="120"/>
        <end position="386"/>
    </location>
</feature>
<dbReference type="GO" id="GO:0004674">
    <property type="term" value="F:protein serine/threonine kinase activity"/>
    <property type="evidence" value="ECO:0007669"/>
    <property type="project" value="UniProtKB-KW"/>
</dbReference>
<feature type="region of interest" description="Disordered" evidence="8">
    <location>
        <begin position="572"/>
        <end position="613"/>
    </location>
</feature>
<dbReference type="Gene3D" id="3.30.200.20">
    <property type="entry name" value="Phosphorylase Kinase, domain 1"/>
    <property type="match status" value="1"/>
</dbReference>
<dbReference type="Proteomes" id="UP000315724">
    <property type="component" value="Chromosome"/>
</dbReference>
<evidence type="ECO:0000313" key="11">
    <source>
        <dbReference type="Proteomes" id="UP000315724"/>
    </source>
</evidence>
<dbReference type="Pfam" id="PF13385">
    <property type="entry name" value="Laminin_G_3"/>
    <property type="match status" value="3"/>
</dbReference>
<evidence type="ECO:0000256" key="4">
    <source>
        <dbReference type="ARBA" id="ARBA00022741"/>
    </source>
</evidence>
<dbReference type="InterPro" id="IPR008271">
    <property type="entry name" value="Ser/Thr_kinase_AS"/>
</dbReference>
<dbReference type="CDD" id="cd14014">
    <property type="entry name" value="STKc_PknB_like"/>
    <property type="match status" value="1"/>
</dbReference>
<evidence type="ECO:0000313" key="10">
    <source>
        <dbReference type="EMBL" id="QDT35414.1"/>
    </source>
</evidence>
<dbReference type="OrthoDB" id="500858at2"/>
<organism evidence="10 11">
    <name type="scientific">Thalassoglobus polymorphus</name>
    <dbReference type="NCBI Taxonomy" id="2527994"/>
    <lineage>
        <taxon>Bacteria</taxon>
        <taxon>Pseudomonadati</taxon>
        <taxon>Planctomycetota</taxon>
        <taxon>Planctomycetia</taxon>
        <taxon>Planctomycetales</taxon>
        <taxon>Planctomycetaceae</taxon>
        <taxon>Thalassoglobus</taxon>
    </lineage>
</organism>
<reference evidence="10 11" key="1">
    <citation type="submission" date="2019-02" db="EMBL/GenBank/DDBJ databases">
        <title>Deep-cultivation of Planctomycetes and their phenomic and genomic characterization uncovers novel biology.</title>
        <authorList>
            <person name="Wiegand S."/>
            <person name="Jogler M."/>
            <person name="Boedeker C."/>
            <person name="Pinto D."/>
            <person name="Vollmers J."/>
            <person name="Rivas-Marin E."/>
            <person name="Kohn T."/>
            <person name="Peeters S.H."/>
            <person name="Heuer A."/>
            <person name="Rast P."/>
            <person name="Oberbeckmann S."/>
            <person name="Bunk B."/>
            <person name="Jeske O."/>
            <person name="Meyerdierks A."/>
            <person name="Storesund J.E."/>
            <person name="Kallscheuer N."/>
            <person name="Luecker S."/>
            <person name="Lage O.M."/>
            <person name="Pohl T."/>
            <person name="Merkel B.J."/>
            <person name="Hornburger P."/>
            <person name="Mueller R.-W."/>
            <person name="Bruemmer F."/>
            <person name="Labrenz M."/>
            <person name="Spormann A.M."/>
            <person name="Op den Camp H."/>
            <person name="Overmann J."/>
            <person name="Amann R."/>
            <person name="Jetten M.S.M."/>
            <person name="Mascher T."/>
            <person name="Medema M.H."/>
            <person name="Devos D.P."/>
            <person name="Kaster A.-K."/>
            <person name="Ovreas L."/>
            <person name="Rohde M."/>
            <person name="Galperin M.Y."/>
            <person name="Jogler C."/>
        </authorList>
    </citation>
    <scope>NUCLEOTIDE SEQUENCE [LARGE SCALE GENOMIC DNA]</scope>
    <source>
        <strain evidence="10 11">Mal48</strain>
    </source>
</reference>
<protein>
    <recommendedName>
        <fullName evidence="1">non-specific serine/threonine protein kinase</fullName>
        <ecNumber evidence="1">2.7.11.1</ecNumber>
    </recommendedName>
</protein>
<dbReference type="PANTHER" id="PTHR43289:SF6">
    <property type="entry name" value="SERINE_THREONINE-PROTEIN KINASE NEKL-3"/>
    <property type="match status" value="1"/>
</dbReference>
<feature type="binding site" evidence="7">
    <location>
        <position position="149"/>
    </location>
    <ligand>
        <name>ATP</name>
        <dbReference type="ChEBI" id="CHEBI:30616"/>
    </ligand>
</feature>
<evidence type="ECO:0000256" key="5">
    <source>
        <dbReference type="ARBA" id="ARBA00022777"/>
    </source>
</evidence>
<dbReference type="SUPFAM" id="SSF52047">
    <property type="entry name" value="RNI-like"/>
    <property type="match status" value="1"/>
</dbReference>
<evidence type="ECO:0000256" key="6">
    <source>
        <dbReference type="ARBA" id="ARBA00022840"/>
    </source>
</evidence>
<evidence type="ECO:0000256" key="2">
    <source>
        <dbReference type="ARBA" id="ARBA00022527"/>
    </source>
</evidence>
<keyword evidence="5 10" id="KW-0418">Kinase</keyword>
<dbReference type="InterPro" id="IPR017441">
    <property type="entry name" value="Protein_kinase_ATP_BS"/>
</dbReference>
<dbReference type="KEGG" id="tpol:Mal48_46910"/>
<keyword evidence="6 7" id="KW-0067">ATP-binding</keyword>
<dbReference type="InterPro" id="IPR011009">
    <property type="entry name" value="Kinase-like_dom_sf"/>
</dbReference>
<keyword evidence="3 10" id="KW-0808">Transferase</keyword>
<dbReference type="SUPFAM" id="SSF49899">
    <property type="entry name" value="Concanavalin A-like lectins/glucanases"/>
    <property type="match status" value="4"/>
</dbReference>
<keyword evidence="11" id="KW-1185">Reference proteome</keyword>
<dbReference type="Gene3D" id="3.80.10.10">
    <property type="entry name" value="Ribonuclease Inhibitor"/>
    <property type="match status" value="3"/>
</dbReference>
<dbReference type="RefSeq" id="WP_145204946.1">
    <property type="nucleotide sequence ID" value="NZ_CP036267.1"/>
</dbReference>
<keyword evidence="2" id="KW-0723">Serine/threonine-protein kinase</keyword>
<evidence type="ECO:0000259" key="9">
    <source>
        <dbReference type="PROSITE" id="PS50011"/>
    </source>
</evidence>
<feature type="region of interest" description="Disordered" evidence="8">
    <location>
        <begin position="431"/>
        <end position="457"/>
    </location>
</feature>
<dbReference type="Pfam" id="PF00069">
    <property type="entry name" value="Pkinase"/>
    <property type="match status" value="1"/>
</dbReference>
<dbReference type="EC" id="2.7.11.1" evidence="1"/>
<evidence type="ECO:0000256" key="7">
    <source>
        <dbReference type="PROSITE-ProRule" id="PRU10141"/>
    </source>
</evidence>